<feature type="signal peptide" evidence="4">
    <location>
        <begin position="1"/>
        <end position="22"/>
    </location>
</feature>
<evidence type="ECO:0000259" key="6">
    <source>
        <dbReference type="Pfam" id="PF16099"/>
    </source>
</evidence>
<feature type="chain" id="PRO_5035717206" description="RecQ-mediated genome instability protein 1" evidence="4">
    <location>
        <begin position="23"/>
        <end position="607"/>
    </location>
</feature>
<evidence type="ECO:0000313" key="7">
    <source>
        <dbReference type="EMBL" id="CAB3396480.1"/>
    </source>
</evidence>
<gene>
    <name evidence="7" type="ORF">CBOVIS_LOCUS28</name>
</gene>
<dbReference type="InterPro" id="IPR013894">
    <property type="entry name" value="RMI1_OB"/>
</dbReference>
<dbReference type="GO" id="GO:0000712">
    <property type="term" value="P:resolution of meiotic recombination intermediates"/>
    <property type="evidence" value="ECO:0007669"/>
    <property type="project" value="TreeGrafter"/>
</dbReference>
<evidence type="ECO:0000256" key="3">
    <source>
        <dbReference type="SAM" id="MobiDB-lite"/>
    </source>
</evidence>
<protein>
    <recommendedName>
        <fullName evidence="2">RecQ-mediated genome instability protein 1</fullName>
    </recommendedName>
</protein>
<dbReference type="GO" id="GO:0031422">
    <property type="term" value="C:RecQ family helicase-topoisomerase III complex"/>
    <property type="evidence" value="ECO:0007669"/>
    <property type="project" value="TreeGrafter"/>
</dbReference>
<proteinExistence type="inferred from homology"/>
<dbReference type="Gene3D" id="2.40.50.770">
    <property type="entry name" value="RecQ-mediated genome instability protein Rmi1, C-terminal domain"/>
    <property type="match status" value="1"/>
</dbReference>
<dbReference type="Pfam" id="PF16099">
    <property type="entry name" value="RMI1_C"/>
    <property type="match status" value="1"/>
</dbReference>
<reference evidence="7 8" key="1">
    <citation type="submission" date="2020-04" db="EMBL/GenBank/DDBJ databases">
        <authorList>
            <person name="Laetsch R D."/>
            <person name="Stevens L."/>
            <person name="Kumar S."/>
            <person name="Blaxter L. M."/>
        </authorList>
    </citation>
    <scope>NUCLEOTIDE SEQUENCE [LARGE SCALE GENOMIC DNA]</scope>
</reference>
<organism evidence="7 8">
    <name type="scientific">Caenorhabditis bovis</name>
    <dbReference type="NCBI Taxonomy" id="2654633"/>
    <lineage>
        <taxon>Eukaryota</taxon>
        <taxon>Metazoa</taxon>
        <taxon>Ecdysozoa</taxon>
        <taxon>Nematoda</taxon>
        <taxon>Chromadorea</taxon>
        <taxon>Rhabditida</taxon>
        <taxon>Rhabditina</taxon>
        <taxon>Rhabditomorpha</taxon>
        <taxon>Rhabditoidea</taxon>
        <taxon>Rhabditidae</taxon>
        <taxon>Peloderinae</taxon>
        <taxon>Caenorhabditis</taxon>
    </lineage>
</organism>
<evidence type="ECO:0000256" key="4">
    <source>
        <dbReference type="SAM" id="SignalP"/>
    </source>
</evidence>
<comment type="caution">
    <text evidence="7">The sequence shown here is derived from an EMBL/GenBank/DDBJ whole genome shotgun (WGS) entry which is preliminary data.</text>
</comment>
<name>A0A8S1E786_9PELO</name>
<dbReference type="InterPro" id="IPR042470">
    <property type="entry name" value="RMI1_N_C_sf"/>
</dbReference>
<evidence type="ECO:0000256" key="1">
    <source>
        <dbReference type="ARBA" id="ARBA00006395"/>
    </source>
</evidence>
<dbReference type="GO" id="GO:0000166">
    <property type="term" value="F:nucleotide binding"/>
    <property type="evidence" value="ECO:0007669"/>
    <property type="project" value="InterPro"/>
</dbReference>
<keyword evidence="8" id="KW-1185">Reference proteome</keyword>
<sequence>MTPTVLYTIFLLFLSCFTIVQTQQQFEGLEEIGQQPRWMFQPSLKRSVDPDMFAFPGLRGLRGKRVPMMSLKGLRGKRAQENWLTATIKFIESQLPASKNYSDEKFANLVFEQWKFAPFESSSFEVFANHGIQPSTSKSQLQGLVVCQINSIIDVASSFYSQVCKLDERSSTDNTGFDAVFNEKEDDNDKKFTRMLKLTLFDGQTEIKAIEFTRVPQLSLYIKPGCKIAISPPVKLLKGTLFLQSENCQILGGECLPLLNENRPLDQYRKLLNMEYIKPKQKCHSQRLSTAPSQSTILSSSKSRAPSPSPNIFEENIEYDFDDFPNENEVLAETAPLVTVSSVTQRLNSEVEEFEPSINRKLIESPVRKKFKQSTTINTTSCAPGMLTTKKYNDSDEDIENIIEEGEEPVSLTTQSMKKKLPVKVKKESADIEIIELESPLVHLTDVVEDSMKKKSPSIDPEAKRALNEFNKIKICQIVDVVRKMKYCVGSRRFSILAFVEDVLEPLRVVDNLWTMKVQLQDCSQSIEALVDNRTLEGLIGFTCQEAIEIRQSSDLEKRRDGKRRLMALESQLQRLDLVFEAEFFNGSISIPVIRSIKTLAEKLDAY</sequence>
<dbReference type="Pfam" id="PF08585">
    <property type="entry name" value="RMI1_N_C"/>
    <property type="match status" value="1"/>
</dbReference>
<keyword evidence="4" id="KW-0732">Signal</keyword>
<feature type="compositionally biased region" description="Polar residues" evidence="3">
    <location>
        <begin position="286"/>
        <end position="298"/>
    </location>
</feature>
<feature type="domain" description="RecQ-mediated genome instability protein 1 C-terminal OB-fold" evidence="6">
    <location>
        <begin position="492"/>
        <end position="600"/>
    </location>
</feature>
<dbReference type="PANTHER" id="PTHR14790">
    <property type="entry name" value="RECQ-MEDIATED GENOME INSTABILITY PROTEIN 1 RMI1"/>
    <property type="match status" value="1"/>
</dbReference>
<evidence type="ECO:0000313" key="8">
    <source>
        <dbReference type="Proteomes" id="UP000494206"/>
    </source>
</evidence>
<evidence type="ECO:0000259" key="5">
    <source>
        <dbReference type="Pfam" id="PF08585"/>
    </source>
</evidence>
<dbReference type="PANTHER" id="PTHR14790:SF15">
    <property type="entry name" value="RECQ-MEDIATED GENOME INSTABILITY PROTEIN 1"/>
    <property type="match status" value="1"/>
</dbReference>
<comment type="similarity">
    <text evidence="1">Belongs to the RMI1 family.</text>
</comment>
<feature type="domain" description="RecQ mediated genome instability protein 1 OB-fold" evidence="5">
    <location>
        <begin position="136"/>
        <end position="263"/>
    </location>
</feature>
<dbReference type="Proteomes" id="UP000494206">
    <property type="component" value="Unassembled WGS sequence"/>
</dbReference>
<dbReference type="InterPro" id="IPR032199">
    <property type="entry name" value="RMI1_C"/>
</dbReference>
<dbReference type="OrthoDB" id="341511at2759"/>
<accession>A0A8S1E786</accession>
<evidence type="ECO:0000256" key="2">
    <source>
        <dbReference type="ARBA" id="ARBA00018987"/>
    </source>
</evidence>
<dbReference type="GO" id="GO:0000724">
    <property type="term" value="P:double-strand break repair via homologous recombination"/>
    <property type="evidence" value="ECO:0007669"/>
    <property type="project" value="TreeGrafter"/>
</dbReference>
<dbReference type="EMBL" id="CADEPM010000001">
    <property type="protein sequence ID" value="CAB3396480.1"/>
    <property type="molecule type" value="Genomic_DNA"/>
</dbReference>
<feature type="region of interest" description="Disordered" evidence="3">
    <location>
        <begin position="283"/>
        <end position="311"/>
    </location>
</feature>
<dbReference type="GO" id="GO:0016604">
    <property type="term" value="C:nuclear body"/>
    <property type="evidence" value="ECO:0007669"/>
    <property type="project" value="TreeGrafter"/>
</dbReference>
<dbReference type="SMART" id="SM01161">
    <property type="entry name" value="DUF1767"/>
    <property type="match status" value="1"/>
</dbReference>
<dbReference type="AlphaFoldDB" id="A0A8S1E786"/>